<comment type="caution">
    <text evidence="2">The sequence shown here is derived from an EMBL/GenBank/DDBJ whole genome shotgun (WGS) entry which is preliminary data.</text>
</comment>
<keyword evidence="3" id="KW-1185">Reference proteome</keyword>
<feature type="region of interest" description="Disordered" evidence="1">
    <location>
        <begin position="34"/>
        <end position="77"/>
    </location>
</feature>
<accession>A0A9P7YHV5</accession>
<evidence type="ECO:0000256" key="1">
    <source>
        <dbReference type="SAM" id="MobiDB-lite"/>
    </source>
</evidence>
<dbReference type="Proteomes" id="UP000824998">
    <property type="component" value="Unassembled WGS sequence"/>
</dbReference>
<reference evidence="2" key="1">
    <citation type="journal article" date="2021" name="IMA Fungus">
        <title>Genomic characterization of three marine fungi, including Emericellopsis atlantica sp. nov. with signatures of a generalist lifestyle and marine biomass degradation.</title>
        <authorList>
            <person name="Hagestad O.C."/>
            <person name="Hou L."/>
            <person name="Andersen J.H."/>
            <person name="Hansen E.H."/>
            <person name="Altermark B."/>
            <person name="Li C."/>
            <person name="Kuhnert E."/>
            <person name="Cox R.J."/>
            <person name="Crous P.W."/>
            <person name="Spatafora J.W."/>
            <person name="Lail K."/>
            <person name="Amirebrahimi M."/>
            <person name="Lipzen A."/>
            <person name="Pangilinan J."/>
            <person name="Andreopoulos W."/>
            <person name="Hayes R.D."/>
            <person name="Ng V."/>
            <person name="Grigoriev I.V."/>
            <person name="Jackson S.A."/>
            <person name="Sutton T.D.S."/>
            <person name="Dobson A.D.W."/>
            <person name="Rama T."/>
        </authorList>
    </citation>
    <scope>NUCLEOTIDE SEQUENCE</scope>
    <source>
        <strain evidence="2">TRa018bII</strain>
    </source>
</reference>
<evidence type="ECO:0000313" key="3">
    <source>
        <dbReference type="Proteomes" id="UP000824998"/>
    </source>
</evidence>
<gene>
    <name evidence="2" type="ORF">BJ875DRAFT_512080</name>
</gene>
<organism evidence="2 3">
    <name type="scientific">Amylocarpus encephaloides</name>
    <dbReference type="NCBI Taxonomy" id="45428"/>
    <lineage>
        <taxon>Eukaryota</taxon>
        <taxon>Fungi</taxon>
        <taxon>Dikarya</taxon>
        <taxon>Ascomycota</taxon>
        <taxon>Pezizomycotina</taxon>
        <taxon>Leotiomycetes</taxon>
        <taxon>Helotiales</taxon>
        <taxon>Helotiales incertae sedis</taxon>
        <taxon>Amylocarpus</taxon>
    </lineage>
</organism>
<dbReference type="EMBL" id="MU251499">
    <property type="protein sequence ID" value="KAG9233477.1"/>
    <property type="molecule type" value="Genomic_DNA"/>
</dbReference>
<proteinExistence type="predicted"/>
<sequence>MREIGVPSLECLHSASLSVLETLGFCRLSPHQWCRPSSSEEKKPPNESHKRIPLSRSPRVSTRKDGNNSIKLPTDGQRTRRVVVGQLGPTPRGAQRVKVSPPFEPRTHRLAHCSAPSHSQHLLQGRRQGSRINLEAGRTGLDRSRHVRLQNQRSVTPYRACLCLPSGDPFSPAPTSGRRARRIKDMDVRSQEPGARSQDHTVRWYELPLSSRLRPVVKYASHMTPRPLNFRNFAGLKPQGLWGSSMPPRRLVEPVPAPSVCPSPAARVASLASLATYGGPMAEDRWPREGECPDPLDLPPWTHRLDHGAWQAELCLSPAAGWVAHLTMANPWLMDTA</sequence>
<protein>
    <submittedName>
        <fullName evidence="2">Uncharacterized protein</fullName>
    </submittedName>
</protein>
<evidence type="ECO:0000313" key="2">
    <source>
        <dbReference type="EMBL" id="KAG9233477.1"/>
    </source>
</evidence>
<dbReference type="AlphaFoldDB" id="A0A9P7YHV5"/>
<name>A0A9P7YHV5_9HELO</name>
<feature type="compositionally biased region" description="Basic and acidic residues" evidence="1">
    <location>
        <begin position="38"/>
        <end position="50"/>
    </location>
</feature>